<comment type="caution">
    <text evidence="1">The sequence shown here is derived from an EMBL/GenBank/DDBJ whole genome shotgun (WGS) entry which is preliminary data.</text>
</comment>
<name>A0A4Y2EKU0_ARAVE</name>
<reference evidence="1 2" key="1">
    <citation type="journal article" date="2019" name="Sci. Rep.">
        <title>Orb-weaving spider Araneus ventricosus genome elucidates the spidroin gene catalogue.</title>
        <authorList>
            <person name="Kono N."/>
            <person name="Nakamura H."/>
            <person name="Ohtoshi R."/>
            <person name="Moran D.A.P."/>
            <person name="Shinohara A."/>
            <person name="Yoshida Y."/>
            <person name="Fujiwara M."/>
            <person name="Mori M."/>
            <person name="Tomita M."/>
            <person name="Arakawa K."/>
        </authorList>
    </citation>
    <scope>NUCLEOTIDE SEQUENCE [LARGE SCALE GENOMIC DNA]</scope>
</reference>
<accession>A0A4Y2EKU0</accession>
<protein>
    <submittedName>
        <fullName evidence="1">Uncharacterized protein</fullName>
    </submittedName>
</protein>
<keyword evidence="2" id="KW-1185">Reference proteome</keyword>
<organism evidence="1 2">
    <name type="scientific">Araneus ventricosus</name>
    <name type="common">Orbweaver spider</name>
    <name type="synonym">Epeira ventricosa</name>
    <dbReference type="NCBI Taxonomy" id="182803"/>
    <lineage>
        <taxon>Eukaryota</taxon>
        <taxon>Metazoa</taxon>
        <taxon>Ecdysozoa</taxon>
        <taxon>Arthropoda</taxon>
        <taxon>Chelicerata</taxon>
        <taxon>Arachnida</taxon>
        <taxon>Araneae</taxon>
        <taxon>Araneomorphae</taxon>
        <taxon>Entelegynae</taxon>
        <taxon>Araneoidea</taxon>
        <taxon>Araneidae</taxon>
        <taxon>Araneus</taxon>
    </lineage>
</organism>
<dbReference type="OrthoDB" id="6414513at2759"/>
<evidence type="ECO:0000313" key="1">
    <source>
        <dbReference type="EMBL" id="GBM29810.1"/>
    </source>
</evidence>
<evidence type="ECO:0000313" key="2">
    <source>
        <dbReference type="Proteomes" id="UP000499080"/>
    </source>
</evidence>
<dbReference type="AlphaFoldDB" id="A0A4Y2EKU0"/>
<sequence length="128" mass="15542">MIERRKTVAMNVNIEPKENFGNRFLYFFSYPRIIRMTAWILRFCQNVRANSYKWTKELSHEEIQSAEETLKRIIQSEWSSDEREKYTQKIQFYEENKILKVRSRLILGQDPEDFVRPICLIIQLSEDS</sequence>
<gene>
    <name evidence="1" type="ORF">AVEN_48262_1</name>
</gene>
<proteinExistence type="predicted"/>
<dbReference type="Proteomes" id="UP000499080">
    <property type="component" value="Unassembled WGS sequence"/>
</dbReference>
<dbReference type="EMBL" id="BGPR01000645">
    <property type="protein sequence ID" value="GBM29810.1"/>
    <property type="molecule type" value="Genomic_DNA"/>
</dbReference>